<organism evidence="1 2">
    <name type="scientific">candidate division MSBL1 archaeon SCGC-AAA259O05</name>
    <dbReference type="NCBI Taxonomy" id="1698271"/>
    <lineage>
        <taxon>Archaea</taxon>
        <taxon>Methanobacteriati</taxon>
        <taxon>Methanobacteriota</taxon>
        <taxon>candidate division MSBL1</taxon>
    </lineage>
</organism>
<accession>A0A133V5G7</accession>
<sequence length="118" mass="13083">MSRSVISGSSLKKITRLRGDGEAIGTVSPISGEGNLPSIICADLLLESLQEKENPQNVAKIYEQKALEEFTWADKWFNFINSVRFGNKIRQLWHLARGPVPDYCCGDVSKLSMALQGL</sequence>
<dbReference type="EMBL" id="LHXV01000004">
    <property type="protein sequence ID" value="KXB01681.1"/>
    <property type="molecule type" value="Genomic_DNA"/>
</dbReference>
<dbReference type="AlphaFoldDB" id="A0A133V5G7"/>
<keyword evidence="2" id="KW-1185">Reference proteome</keyword>
<gene>
    <name evidence="1" type="ORF">AKJ41_00550</name>
</gene>
<protein>
    <submittedName>
        <fullName evidence="1">Uncharacterized protein</fullName>
    </submittedName>
</protein>
<evidence type="ECO:0000313" key="2">
    <source>
        <dbReference type="Proteomes" id="UP000070344"/>
    </source>
</evidence>
<name>A0A133V5G7_9EURY</name>
<evidence type="ECO:0000313" key="1">
    <source>
        <dbReference type="EMBL" id="KXB01681.1"/>
    </source>
</evidence>
<reference evidence="1 2" key="1">
    <citation type="journal article" date="2016" name="Sci. Rep.">
        <title>Metabolic traits of an uncultured archaeal lineage -MSBL1- from brine pools of the Red Sea.</title>
        <authorList>
            <person name="Mwirichia R."/>
            <person name="Alam I."/>
            <person name="Rashid M."/>
            <person name="Vinu M."/>
            <person name="Ba-Alawi W."/>
            <person name="Anthony Kamau A."/>
            <person name="Kamanda Ngugi D."/>
            <person name="Goker M."/>
            <person name="Klenk H.P."/>
            <person name="Bajic V."/>
            <person name="Stingl U."/>
        </authorList>
    </citation>
    <scope>NUCLEOTIDE SEQUENCE [LARGE SCALE GENOMIC DNA]</scope>
    <source>
        <strain evidence="1">SCGC-AAA259O05</strain>
    </source>
</reference>
<proteinExistence type="predicted"/>
<comment type="caution">
    <text evidence="1">The sequence shown here is derived from an EMBL/GenBank/DDBJ whole genome shotgun (WGS) entry which is preliminary data.</text>
</comment>
<dbReference type="Proteomes" id="UP000070344">
    <property type="component" value="Unassembled WGS sequence"/>
</dbReference>